<organism evidence="1 2">
    <name type="scientific">Oceanobacillus halophilus</name>
    <dbReference type="NCBI Taxonomy" id="930130"/>
    <lineage>
        <taxon>Bacteria</taxon>
        <taxon>Bacillati</taxon>
        <taxon>Bacillota</taxon>
        <taxon>Bacilli</taxon>
        <taxon>Bacillales</taxon>
        <taxon>Bacillaceae</taxon>
        <taxon>Oceanobacillus</taxon>
    </lineage>
</organism>
<comment type="caution">
    <text evidence="1">The sequence shown here is derived from an EMBL/GenBank/DDBJ whole genome shotgun (WGS) entry which is preliminary data.</text>
</comment>
<dbReference type="AlphaFoldDB" id="A0A494ZYT2"/>
<protein>
    <submittedName>
        <fullName evidence="1">Uncharacterized protein</fullName>
    </submittedName>
</protein>
<gene>
    <name evidence="1" type="ORF">D8M06_14365</name>
</gene>
<evidence type="ECO:0000313" key="2">
    <source>
        <dbReference type="Proteomes" id="UP000269301"/>
    </source>
</evidence>
<proteinExistence type="predicted"/>
<reference evidence="1 2" key="1">
    <citation type="journal article" date="2016" name="Int. J. Syst. Evol. Microbiol.">
        <title>Oceanobacillus halophilus sp. nov., a novel moderately halophilic bacterium from a hypersaline lake.</title>
        <authorList>
            <person name="Amoozegar M.A."/>
            <person name="Bagheri M."/>
            <person name="Makhdoumi A."/>
            <person name="Nikou M.M."/>
            <person name="Fazeli S.A.S."/>
            <person name="Schumann P."/>
            <person name="Sproer C."/>
            <person name="Sanchez-Porro C."/>
            <person name="Ventosa A."/>
        </authorList>
    </citation>
    <scope>NUCLEOTIDE SEQUENCE [LARGE SCALE GENOMIC DNA]</scope>
    <source>
        <strain evidence="1 2">DSM 23996</strain>
    </source>
</reference>
<dbReference type="EMBL" id="RBZP01000014">
    <property type="protein sequence ID" value="RKQ31315.1"/>
    <property type="molecule type" value="Genomic_DNA"/>
</dbReference>
<sequence length="72" mass="7949">MFLVYTSRDDNIAKEIHGDSCGKKSIGETTKCDSTKEAHQLPAESGVYFRSGCKAELYSELNKSEVSINCNI</sequence>
<name>A0A494ZYT2_9BACI</name>
<keyword evidence="2" id="KW-1185">Reference proteome</keyword>
<dbReference type="Proteomes" id="UP000269301">
    <property type="component" value="Unassembled WGS sequence"/>
</dbReference>
<evidence type="ECO:0000313" key="1">
    <source>
        <dbReference type="EMBL" id="RKQ31315.1"/>
    </source>
</evidence>
<accession>A0A494ZYT2</accession>